<evidence type="ECO:0000313" key="2">
    <source>
        <dbReference type="Proteomes" id="UP001054846"/>
    </source>
</evidence>
<protein>
    <submittedName>
        <fullName evidence="1">Uncharacterized protein</fullName>
    </submittedName>
</protein>
<keyword evidence="2" id="KW-1185">Reference proteome</keyword>
<evidence type="ECO:0000313" key="1">
    <source>
        <dbReference type="EMBL" id="UFP95606.1"/>
    </source>
</evidence>
<proteinExistence type="predicted"/>
<sequence length="148" mass="16965">MKRLLYENSVSHRGFLMVPFCYGAMVGREIYSYWLLSALAYRSRWHRTENPAGLYSSTLTGIVEIAREHLDRHGDTPIADDHFAQRYVYCDNLIVLCRIGEKIFYDHYLPGGLDNIAAPKLFASEAECLAWIKAGIDRLQVKTAQDSF</sequence>
<gene>
    <name evidence="1" type="ORF">ISF26_05010</name>
</gene>
<dbReference type="RefSeq" id="WP_230842832.1">
    <property type="nucleotide sequence ID" value="NZ_CP063845.1"/>
</dbReference>
<organism evidence="1 2">
    <name type="scientific">Gloeobacter morelensis MG652769</name>
    <dbReference type="NCBI Taxonomy" id="2781736"/>
    <lineage>
        <taxon>Bacteria</taxon>
        <taxon>Bacillati</taxon>
        <taxon>Cyanobacteriota</taxon>
        <taxon>Cyanophyceae</taxon>
        <taxon>Gloeobacterales</taxon>
        <taxon>Gloeobacteraceae</taxon>
        <taxon>Gloeobacter</taxon>
        <taxon>Gloeobacter morelensis</taxon>
    </lineage>
</organism>
<reference evidence="1 2" key="1">
    <citation type="journal article" date="2021" name="Genome Biol. Evol.">
        <title>Complete Genome Sequencing of a Novel Gloeobacter Species from a Waterfall Cave in Mexico.</title>
        <authorList>
            <person name="Saw J.H."/>
            <person name="Cardona T."/>
            <person name="Montejano G."/>
        </authorList>
    </citation>
    <scope>NUCLEOTIDE SEQUENCE [LARGE SCALE GENOMIC DNA]</scope>
    <source>
        <strain evidence="1">MG652769</strain>
    </source>
</reference>
<name>A0ABY3PPJ1_9CYAN</name>
<dbReference type="EMBL" id="CP063845">
    <property type="protein sequence ID" value="UFP95606.1"/>
    <property type="molecule type" value="Genomic_DNA"/>
</dbReference>
<dbReference type="Proteomes" id="UP001054846">
    <property type="component" value="Chromosome"/>
</dbReference>
<accession>A0ABY3PPJ1</accession>